<evidence type="ECO:0000313" key="1">
    <source>
        <dbReference type="EMBL" id="SVD68102.1"/>
    </source>
</evidence>
<evidence type="ECO:0008006" key="2">
    <source>
        <dbReference type="Google" id="ProtNLM"/>
    </source>
</evidence>
<reference evidence="1" key="1">
    <citation type="submission" date="2018-05" db="EMBL/GenBank/DDBJ databases">
        <authorList>
            <person name="Lanie J.A."/>
            <person name="Ng W.-L."/>
            <person name="Kazmierczak K.M."/>
            <person name="Andrzejewski T.M."/>
            <person name="Davidsen T.M."/>
            <person name="Wayne K.J."/>
            <person name="Tettelin H."/>
            <person name="Glass J.I."/>
            <person name="Rusch D."/>
            <person name="Podicherti R."/>
            <person name="Tsui H.-C.T."/>
            <person name="Winkler M.E."/>
        </authorList>
    </citation>
    <scope>NUCLEOTIDE SEQUENCE</scope>
</reference>
<feature type="non-terminal residue" evidence="1">
    <location>
        <position position="271"/>
    </location>
</feature>
<dbReference type="Pfam" id="PF13385">
    <property type="entry name" value="Laminin_G_3"/>
    <property type="match status" value="1"/>
</dbReference>
<proteinExistence type="predicted"/>
<accession>A0A382XAK8</accession>
<dbReference type="AlphaFoldDB" id="A0A382XAK8"/>
<gene>
    <name evidence="1" type="ORF">METZ01_LOCUS420956</name>
</gene>
<protein>
    <recommendedName>
        <fullName evidence="2">Fibronectin type-III domain-containing protein</fullName>
    </recommendedName>
</protein>
<sequence>MASYKIYGGTVANPTTLLTTVSAGTELYTHTSLTNSLLYYYRISAVDNTGNESGKTSDVTSLPHNTSAISSVDFTGNSDYGLIDENMTILNASAISFNFWVKSSFSNDEQYFVDWADSKTDNGWQERYSILWNQDGDLIFVAGGNSSPGFSLSYSYDMSTHANEWIMITGVAAGSEQTVKLYINGSLLATDSNSWPNGTTINLTSGGDKAIASRPGTLGSQAQTSDFIMDELGFWEDALSSNEIAALYTASSTLDATVNSGDYSSAANLKG</sequence>
<name>A0A382XAK8_9ZZZZ</name>
<dbReference type="Gene3D" id="2.60.120.200">
    <property type="match status" value="1"/>
</dbReference>
<organism evidence="1">
    <name type="scientific">marine metagenome</name>
    <dbReference type="NCBI Taxonomy" id="408172"/>
    <lineage>
        <taxon>unclassified sequences</taxon>
        <taxon>metagenomes</taxon>
        <taxon>ecological metagenomes</taxon>
    </lineage>
</organism>
<dbReference type="InterPro" id="IPR013320">
    <property type="entry name" value="ConA-like_dom_sf"/>
</dbReference>
<dbReference type="SUPFAM" id="SSF49899">
    <property type="entry name" value="Concanavalin A-like lectins/glucanases"/>
    <property type="match status" value="1"/>
</dbReference>
<dbReference type="InterPro" id="IPR013783">
    <property type="entry name" value="Ig-like_fold"/>
</dbReference>
<dbReference type="Gene3D" id="2.60.40.10">
    <property type="entry name" value="Immunoglobulins"/>
    <property type="match status" value="1"/>
</dbReference>
<dbReference type="EMBL" id="UINC01166254">
    <property type="protein sequence ID" value="SVD68102.1"/>
    <property type="molecule type" value="Genomic_DNA"/>
</dbReference>